<name>A0ABU5HDW0_9BACT</name>
<protein>
    <recommendedName>
        <fullName evidence="3">Endonuclease/exonuclease/phosphatase domain-containing protein</fullName>
    </recommendedName>
</protein>
<dbReference type="SUPFAM" id="SSF56219">
    <property type="entry name" value="DNase I-like"/>
    <property type="match status" value="1"/>
</dbReference>
<evidence type="ECO:0008006" key="3">
    <source>
        <dbReference type="Google" id="ProtNLM"/>
    </source>
</evidence>
<dbReference type="InterPro" id="IPR036691">
    <property type="entry name" value="Endo/exonu/phosph_ase_sf"/>
</dbReference>
<comment type="caution">
    <text evidence="1">The sequence shown here is derived from an EMBL/GenBank/DDBJ whole genome shotgun (WGS) entry which is preliminary data.</text>
</comment>
<evidence type="ECO:0000313" key="1">
    <source>
        <dbReference type="EMBL" id="MDY7231451.1"/>
    </source>
</evidence>
<proteinExistence type="predicted"/>
<reference evidence="1 2" key="1">
    <citation type="submission" date="2023-12" db="EMBL/GenBank/DDBJ databases">
        <title>the genome sequence of Hyalangium sp. s54d21.</title>
        <authorList>
            <person name="Zhang X."/>
        </authorList>
    </citation>
    <scope>NUCLEOTIDE SEQUENCE [LARGE SCALE GENOMIC DNA]</scope>
    <source>
        <strain evidence="2">s54d21</strain>
    </source>
</reference>
<gene>
    <name evidence="1" type="ORF">SYV04_33980</name>
</gene>
<keyword evidence="2" id="KW-1185">Reference proteome</keyword>
<organism evidence="1 2">
    <name type="scientific">Hyalangium rubrum</name>
    <dbReference type="NCBI Taxonomy" id="3103134"/>
    <lineage>
        <taxon>Bacteria</taxon>
        <taxon>Pseudomonadati</taxon>
        <taxon>Myxococcota</taxon>
        <taxon>Myxococcia</taxon>
        <taxon>Myxococcales</taxon>
        <taxon>Cystobacterineae</taxon>
        <taxon>Archangiaceae</taxon>
        <taxon>Hyalangium</taxon>
    </lineage>
</organism>
<dbReference type="EMBL" id="JAXIVS010000015">
    <property type="protein sequence ID" value="MDY7231451.1"/>
    <property type="molecule type" value="Genomic_DNA"/>
</dbReference>
<sequence>MNLKDVVSVMVSLCLVGCGGIEAQAPAESDAPGTLAQAISVNNNTDFLMVYNVNYENLPTASEQCAGDWQDLIYYMKTQAYSPDVFIVHQMSGAGQAATLAQFIEDNLPGQYASIVAEANPDPMNSPCGAPKDYQTNAIIYRTGRLQPISGTKETWQVYKGANGSCVMNTQARSIGVRMAFTDLITNKKVVLGSSHWPTNQEGPASDPGCAEKNIQLTDTKMRAISGANLLIWGVDSNESDYGSNGYKDWYNQANSQIASTLNYNWNDPIYEVCSGSRSCLEDNWTVGSGARIDFLFFNAAATSSHGHTVTYNEGDAADVQFTGSDRDDLNYSSHRAMSARIYYP</sequence>
<accession>A0ABU5HDW0</accession>
<evidence type="ECO:0000313" key="2">
    <source>
        <dbReference type="Proteomes" id="UP001291309"/>
    </source>
</evidence>
<dbReference type="RefSeq" id="WP_321550168.1">
    <property type="nucleotide sequence ID" value="NZ_JAXIVS010000015.1"/>
</dbReference>
<dbReference type="Proteomes" id="UP001291309">
    <property type="component" value="Unassembled WGS sequence"/>
</dbReference>
<dbReference type="Gene3D" id="3.60.10.10">
    <property type="entry name" value="Endonuclease/exonuclease/phosphatase"/>
    <property type="match status" value="1"/>
</dbReference>